<feature type="region of interest" description="Disordered" evidence="1">
    <location>
        <begin position="35"/>
        <end position="70"/>
    </location>
</feature>
<gene>
    <name evidence="2" type="ORF">L211DRAFT_847166</name>
</gene>
<sequence length="180" mass="21104">MVFIPYSQQVRWVAEFFEGVMQSLNREYEVAGIQWKGQEEERESEGSEGKGGTGYWDEPTGRGPRGQVVDPNQEEEVFGDQLYFPTERRPIHYRRPVPLRSCPTEDQEKWFEESGIKIGLTLTLEERHQAIQLIYSWKDIFVDRIEDLPATDLVVYTIPTYAHARPHRAKDPIYARDEIR</sequence>
<evidence type="ECO:0000313" key="2">
    <source>
        <dbReference type="EMBL" id="RPB26535.1"/>
    </source>
</evidence>
<reference evidence="2 3" key="1">
    <citation type="journal article" date="2018" name="Nat. Ecol. Evol.">
        <title>Pezizomycetes genomes reveal the molecular basis of ectomycorrhizal truffle lifestyle.</title>
        <authorList>
            <person name="Murat C."/>
            <person name="Payen T."/>
            <person name="Noel B."/>
            <person name="Kuo A."/>
            <person name="Morin E."/>
            <person name="Chen J."/>
            <person name="Kohler A."/>
            <person name="Krizsan K."/>
            <person name="Balestrini R."/>
            <person name="Da Silva C."/>
            <person name="Montanini B."/>
            <person name="Hainaut M."/>
            <person name="Levati E."/>
            <person name="Barry K.W."/>
            <person name="Belfiori B."/>
            <person name="Cichocki N."/>
            <person name="Clum A."/>
            <person name="Dockter R.B."/>
            <person name="Fauchery L."/>
            <person name="Guy J."/>
            <person name="Iotti M."/>
            <person name="Le Tacon F."/>
            <person name="Lindquist E.A."/>
            <person name="Lipzen A."/>
            <person name="Malagnac F."/>
            <person name="Mello A."/>
            <person name="Molinier V."/>
            <person name="Miyauchi S."/>
            <person name="Poulain J."/>
            <person name="Riccioni C."/>
            <person name="Rubini A."/>
            <person name="Sitrit Y."/>
            <person name="Splivallo R."/>
            <person name="Traeger S."/>
            <person name="Wang M."/>
            <person name="Zifcakova L."/>
            <person name="Wipf D."/>
            <person name="Zambonelli A."/>
            <person name="Paolocci F."/>
            <person name="Nowrousian M."/>
            <person name="Ottonello S."/>
            <person name="Baldrian P."/>
            <person name="Spatafora J.W."/>
            <person name="Henrissat B."/>
            <person name="Nagy L.G."/>
            <person name="Aury J.M."/>
            <person name="Wincker P."/>
            <person name="Grigoriev I.V."/>
            <person name="Bonfante P."/>
            <person name="Martin F.M."/>
        </authorList>
    </citation>
    <scope>NUCLEOTIDE SEQUENCE [LARGE SCALE GENOMIC DNA]</scope>
    <source>
        <strain evidence="2 3">ATCC MYA-4762</strain>
    </source>
</reference>
<evidence type="ECO:0000313" key="3">
    <source>
        <dbReference type="Proteomes" id="UP000267821"/>
    </source>
</evidence>
<dbReference type="InParanoid" id="A0A3N4M9Y8"/>
<name>A0A3N4M9Y8_9PEZI</name>
<dbReference type="AlphaFoldDB" id="A0A3N4M9Y8"/>
<dbReference type="Proteomes" id="UP000267821">
    <property type="component" value="Unassembled WGS sequence"/>
</dbReference>
<proteinExistence type="predicted"/>
<evidence type="ECO:0000256" key="1">
    <source>
        <dbReference type="SAM" id="MobiDB-lite"/>
    </source>
</evidence>
<dbReference type="EMBL" id="ML121534">
    <property type="protein sequence ID" value="RPB26535.1"/>
    <property type="molecule type" value="Genomic_DNA"/>
</dbReference>
<protein>
    <submittedName>
        <fullName evidence="2">Uncharacterized protein</fullName>
    </submittedName>
</protein>
<dbReference type="STRING" id="1051890.A0A3N4M9Y8"/>
<organism evidence="2 3">
    <name type="scientific">Terfezia boudieri ATCC MYA-4762</name>
    <dbReference type="NCBI Taxonomy" id="1051890"/>
    <lineage>
        <taxon>Eukaryota</taxon>
        <taxon>Fungi</taxon>
        <taxon>Dikarya</taxon>
        <taxon>Ascomycota</taxon>
        <taxon>Pezizomycotina</taxon>
        <taxon>Pezizomycetes</taxon>
        <taxon>Pezizales</taxon>
        <taxon>Pezizaceae</taxon>
        <taxon>Terfezia</taxon>
    </lineage>
</organism>
<keyword evidence="3" id="KW-1185">Reference proteome</keyword>
<accession>A0A3N4M9Y8</accession>
<dbReference type="OrthoDB" id="5426885at2759"/>